<feature type="compositionally biased region" description="Acidic residues" evidence="1">
    <location>
        <begin position="405"/>
        <end position="442"/>
    </location>
</feature>
<dbReference type="OrthoDB" id="10345801at2759"/>
<dbReference type="EMBL" id="LCTV02000005">
    <property type="protein sequence ID" value="PRQ75350.1"/>
    <property type="molecule type" value="Genomic_DNA"/>
</dbReference>
<dbReference type="SUPFAM" id="SSF52047">
    <property type="entry name" value="RNI-like"/>
    <property type="match status" value="1"/>
</dbReference>
<evidence type="ECO:0000313" key="2">
    <source>
        <dbReference type="EMBL" id="PRQ75350.1"/>
    </source>
</evidence>
<dbReference type="AlphaFoldDB" id="A0A2T0ABI2"/>
<evidence type="ECO:0008006" key="3">
    <source>
        <dbReference type="Google" id="ProtNLM"/>
    </source>
</evidence>
<proteinExistence type="predicted"/>
<dbReference type="Gene3D" id="3.80.10.10">
    <property type="entry name" value="Ribonuclease Inhibitor"/>
    <property type="match status" value="1"/>
</dbReference>
<protein>
    <recommendedName>
        <fullName evidence="3">F-box domain-containing protein</fullName>
    </recommendedName>
</protein>
<reference evidence="2" key="1">
    <citation type="journal article" date="2018" name="Elife">
        <title>Functional genomics of lipid metabolism in the oleaginous yeast Rhodosporidium toruloides.</title>
        <authorList>
            <person name="Coradetti S.T."/>
            <person name="Pinel D."/>
            <person name="Geiselman G."/>
            <person name="Ito M."/>
            <person name="Mondo S."/>
            <person name="Reilly M.C."/>
            <person name="Cheng Y.F."/>
            <person name="Bauer S."/>
            <person name="Grigoriev I."/>
            <person name="Gladden J.M."/>
            <person name="Simmons B.A."/>
            <person name="Brem R."/>
            <person name="Arkin A.P."/>
            <person name="Skerker J.M."/>
        </authorList>
    </citation>
    <scope>NUCLEOTIDE SEQUENCE [LARGE SCALE GENOMIC DNA]</scope>
    <source>
        <strain evidence="2">NBRC 0880</strain>
    </source>
</reference>
<dbReference type="InterPro" id="IPR032675">
    <property type="entry name" value="LRR_dom_sf"/>
</dbReference>
<dbReference type="Proteomes" id="UP000239560">
    <property type="component" value="Unassembled WGS sequence"/>
</dbReference>
<comment type="caution">
    <text evidence="2">The sequence shown here is derived from an EMBL/GenBank/DDBJ whole genome shotgun (WGS) entry which is preliminary data.</text>
</comment>
<accession>A0A2T0ABI2</accession>
<sequence length="442" mass="50509">MPVTLPLELVLDIVRTYIQRDFFDEDWSPYYHRITPLCLICKDFKDVVQPALWSHLRLSDYGQLEKLAAPETGTSHLFKHVEEFAGLGSRRTAHFRFEQQALDILRMAAPSLQHITLRTFGGFCAFVHKVSSFAALRSLALEDFALYNGPAPFLLTNLQDLSLVRVSACSYIVTRILHKDCTPRLRRLYLADLLDTDEPEDLFAESFLPIQDLDLRRVKTVQLKPQSVGLLPSPLYHPAGPFDKKSDVLFSWTAQSGYRLWGSFELPRYFQLHIAGWMLDTPTSQFAKAIKSVLDVVWGEDFEVIFPPSSVRKRANVPTWIQRGLRTLFDECIDAGIPIYFYNDSSEDASLRMSDAFLRFVDNPSMPDENPLIVESRQSRKGKKTSPKTDEATLWTFAKGFGETGDSDDEDDLGNDFYSDDEDEDEEDDEWATEEEDVAESE</sequence>
<evidence type="ECO:0000256" key="1">
    <source>
        <dbReference type="SAM" id="MobiDB-lite"/>
    </source>
</evidence>
<name>A0A2T0ABI2_RHOTO</name>
<gene>
    <name evidence="2" type="ORF">AAT19DRAFT_14372</name>
</gene>
<feature type="region of interest" description="Disordered" evidence="1">
    <location>
        <begin position="368"/>
        <end position="442"/>
    </location>
</feature>
<organism evidence="2">
    <name type="scientific">Rhodotorula toruloides</name>
    <name type="common">Yeast</name>
    <name type="synonym">Rhodosporidium toruloides</name>
    <dbReference type="NCBI Taxonomy" id="5286"/>
    <lineage>
        <taxon>Eukaryota</taxon>
        <taxon>Fungi</taxon>
        <taxon>Dikarya</taxon>
        <taxon>Basidiomycota</taxon>
        <taxon>Pucciniomycotina</taxon>
        <taxon>Microbotryomycetes</taxon>
        <taxon>Sporidiobolales</taxon>
        <taxon>Sporidiobolaceae</taxon>
        <taxon>Rhodotorula</taxon>
    </lineage>
</organism>